<dbReference type="GO" id="GO:0016020">
    <property type="term" value="C:membrane"/>
    <property type="evidence" value="ECO:0007669"/>
    <property type="project" value="InterPro"/>
</dbReference>
<evidence type="ECO:0000259" key="2">
    <source>
        <dbReference type="PROSITE" id="PS50060"/>
    </source>
</evidence>
<protein>
    <recommendedName>
        <fullName evidence="2">MAM domain-containing protein</fullName>
    </recommendedName>
</protein>
<dbReference type="InterPro" id="IPR000998">
    <property type="entry name" value="MAM_dom"/>
</dbReference>
<keyword evidence="1" id="KW-0732">Signal</keyword>
<keyword evidence="4" id="KW-1185">Reference proteome</keyword>
<evidence type="ECO:0000313" key="3">
    <source>
        <dbReference type="EnsemblMetazoa" id="tetur483g00010.1"/>
    </source>
</evidence>
<dbReference type="AlphaFoldDB" id="T1L5I8"/>
<evidence type="ECO:0000313" key="4">
    <source>
        <dbReference type="Proteomes" id="UP000015104"/>
    </source>
</evidence>
<feature type="signal peptide" evidence="1">
    <location>
        <begin position="1"/>
        <end position="28"/>
    </location>
</feature>
<sequence>MESLVSKLIAALIVLNLVLLSTRSKCFALYHGFEDIDGPLTRIKRQESGVEDESSRTLVCDFGSGSLLSECSWTYPMDDHPNVHWSKGQGTTAYWLGGPLVDHTLGDSNGE</sequence>
<dbReference type="Proteomes" id="UP000015104">
    <property type="component" value="Unassembled WGS sequence"/>
</dbReference>
<feature type="chain" id="PRO_5004581488" description="MAM domain-containing protein" evidence="1">
    <location>
        <begin position="29"/>
        <end position="111"/>
    </location>
</feature>
<accession>T1L5I8</accession>
<organism evidence="3 4">
    <name type="scientific">Tetranychus urticae</name>
    <name type="common">Two-spotted spider mite</name>
    <dbReference type="NCBI Taxonomy" id="32264"/>
    <lineage>
        <taxon>Eukaryota</taxon>
        <taxon>Metazoa</taxon>
        <taxon>Ecdysozoa</taxon>
        <taxon>Arthropoda</taxon>
        <taxon>Chelicerata</taxon>
        <taxon>Arachnida</taxon>
        <taxon>Acari</taxon>
        <taxon>Acariformes</taxon>
        <taxon>Trombidiformes</taxon>
        <taxon>Prostigmata</taxon>
        <taxon>Eleutherengona</taxon>
        <taxon>Raphignathae</taxon>
        <taxon>Tetranychoidea</taxon>
        <taxon>Tetranychidae</taxon>
        <taxon>Tetranychus</taxon>
    </lineage>
</organism>
<dbReference type="PROSITE" id="PS50060">
    <property type="entry name" value="MAM_2"/>
    <property type="match status" value="1"/>
</dbReference>
<dbReference type="EMBL" id="CAEY01001302">
    <property type="status" value="NOT_ANNOTATED_CDS"/>
    <property type="molecule type" value="Genomic_DNA"/>
</dbReference>
<dbReference type="EnsemblMetazoa" id="tetur483g00010.1">
    <property type="protein sequence ID" value="tetur483g00010.1"/>
    <property type="gene ID" value="tetur483g00010"/>
</dbReference>
<evidence type="ECO:0000256" key="1">
    <source>
        <dbReference type="SAM" id="SignalP"/>
    </source>
</evidence>
<reference evidence="3" key="2">
    <citation type="submission" date="2015-06" db="UniProtKB">
        <authorList>
            <consortium name="EnsemblMetazoa"/>
        </authorList>
    </citation>
    <scope>IDENTIFICATION</scope>
</reference>
<dbReference type="HOGENOM" id="CLU_2161575_0_0_1"/>
<proteinExistence type="predicted"/>
<name>T1L5I8_TETUR</name>
<feature type="domain" description="MAM" evidence="2">
    <location>
        <begin position="58"/>
        <end position="111"/>
    </location>
</feature>
<reference evidence="4" key="1">
    <citation type="submission" date="2011-08" db="EMBL/GenBank/DDBJ databases">
        <authorList>
            <person name="Rombauts S."/>
        </authorList>
    </citation>
    <scope>NUCLEOTIDE SEQUENCE</scope>
    <source>
        <strain evidence="4">London</strain>
    </source>
</reference>